<dbReference type="InterPro" id="IPR045337">
    <property type="entry name" value="MmgE_PrpD_C"/>
</dbReference>
<accession>A0ABY7U2J0</accession>
<dbReference type="SUPFAM" id="SSF103378">
    <property type="entry name" value="2-methylcitrate dehydratase PrpD"/>
    <property type="match status" value="1"/>
</dbReference>
<dbReference type="Gene3D" id="1.10.4100.10">
    <property type="entry name" value="2-methylcitrate dehydratase PrpD"/>
    <property type="match status" value="1"/>
</dbReference>
<keyword evidence="5" id="KW-1185">Reference proteome</keyword>
<evidence type="ECO:0000313" key="5">
    <source>
        <dbReference type="Proteomes" id="UP001218231"/>
    </source>
</evidence>
<feature type="domain" description="MmgE/PrpD C-terminal" evidence="3">
    <location>
        <begin position="272"/>
        <end position="422"/>
    </location>
</feature>
<dbReference type="RefSeq" id="WP_273619984.1">
    <property type="nucleotide sequence ID" value="NZ_CP117418.1"/>
</dbReference>
<dbReference type="EMBL" id="CP117418">
    <property type="protein sequence ID" value="WCT79714.1"/>
    <property type="molecule type" value="Genomic_DNA"/>
</dbReference>
<feature type="domain" description="MmgE/PrpD N-terminal" evidence="2">
    <location>
        <begin position="13"/>
        <end position="246"/>
    </location>
</feature>
<keyword evidence="4" id="KW-0614">Plasmid</keyword>
<reference evidence="4 5" key="1">
    <citation type="submission" date="2023-02" db="EMBL/GenBank/DDBJ databases">
        <title>Genome sequence of Novosphingobium humi KACC 19094.</title>
        <authorList>
            <person name="Kim S."/>
            <person name="Heo J."/>
            <person name="Kwon S.-W."/>
        </authorList>
    </citation>
    <scope>NUCLEOTIDE SEQUENCE [LARGE SCALE GENOMIC DNA]</scope>
    <source>
        <strain evidence="4 5">KACC 19094</strain>
        <plasmid evidence="4 5">unnamed1</plasmid>
    </source>
</reference>
<proteinExistence type="inferred from homology"/>
<name>A0ABY7U2J0_9SPHN</name>
<evidence type="ECO:0000259" key="3">
    <source>
        <dbReference type="Pfam" id="PF19305"/>
    </source>
</evidence>
<gene>
    <name evidence="4" type="ORF">PQ457_16745</name>
</gene>
<dbReference type="InterPro" id="IPR005656">
    <property type="entry name" value="MmgE_PrpD"/>
</dbReference>
<dbReference type="InterPro" id="IPR042183">
    <property type="entry name" value="MmgE/PrpD_sf_1"/>
</dbReference>
<dbReference type="InterPro" id="IPR045336">
    <property type="entry name" value="MmgE_PrpD_N"/>
</dbReference>
<dbReference type="InterPro" id="IPR036148">
    <property type="entry name" value="MmgE/PrpD_sf"/>
</dbReference>
<dbReference type="InterPro" id="IPR042188">
    <property type="entry name" value="MmgE/PrpD_sf_2"/>
</dbReference>
<dbReference type="Proteomes" id="UP001218231">
    <property type="component" value="Plasmid unnamed1"/>
</dbReference>
<comment type="similarity">
    <text evidence="1">Belongs to the PrpD family.</text>
</comment>
<dbReference type="Pfam" id="PF03972">
    <property type="entry name" value="MmgE_PrpD_N"/>
    <property type="match status" value="1"/>
</dbReference>
<sequence>MARNPPSNPAEVLVDHALNLRWADVPGAARERTLAFLHDTLAVGAAGVGAAHAEAVLAMARGWGAGRVAGVLGRPGVRLPSGAAAFVNAYQIHGQEFDCVHEPAVLHPMATLLAALLAEAERGAPVSGEQLLTAIVAGVDVSVTLGLAAPGALKFFRPATAGIFGCVAGIASMRAMPREMALDAFGHALALVSGTMQAHLEGKPALPVQVAAAARNALVAVDLARGGMPGVRDPLTGPFGYFPLMEVREELDAAIALLAAGHRIAEVSWKPFPTGRAGHGGIVAVQNLMARGLIAQDLRALEYRAPPLIHRLVGRPAKPGMEVAYARLCLPYLAACVLVRGGIGLGDFTREALDDPAVLAVARRIAVVADDNPDAAAFVPARAMAILCNGTQMIEDVSAQFGSPAWPLSPAERGAKAQSCLDFAGLGDAAPALAEQIQSMEAAPDAVALIRAAGVLG</sequence>
<evidence type="ECO:0000313" key="4">
    <source>
        <dbReference type="EMBL" id="WCT79714.1"/>
    </source>
</evidence>
<evidence type="ECO:0000256" key="1">
    <source>
        <dbReference type="ARBA" id="ARBA00006174"/>
    </source>
</evidence>
<protein>
    <submittedName>
        <fullName evidence="4">MmgE/PrpD family protein</fullName>
    </submittedName>
</protein>
<dbReference type="PANTHER" id="PTHR16943:SF8">
    <property type="entry name" value="2-METHYLCITRATE DEHYDRATASE"/>
    <property type="match status" value="1"/>
</dbReference>
<dbReference type="Gene3D" id="3.30.1330.120">
    <property type="entry name" value="2-methylcitrate dehydratase PrpD"/>
    <property type="match status" value="1"/>
</dbReference>
<dbReference type="PANTHER" id="PTHR16943">
    <property type="entry name" value="2-METHYLCITRATE DEHYDRATASE-RELATED"/>
    <property type="match status" value="1"/>
</dbReference>
<dbReference type="Pfam" id="PF19305">
    <property type="entry name" value="MmgE_PrpD_C"/>
    <property type="match status" value="1"/>
</dbReference>
<evidence type="ECO:0000259" key="2">
    <source>
        <dbReference type="Pfam" id="PF03972"/>
    </source>
</evidence>
<geneLocation type="plasmid" evidence="4 5">
    <name>unnamed1</name>
</geneLocation>
<organism evidence="4 5">
    <name type="scientific">Novosphingobium humi</name>
    <dbReference type="NCBI Taxonomy" id="2282397"/>
    <lineage>
        <taxon>Bacteria</taxon>
        <taxon>Pseudomonadati</taxon>
        <taxon>Pseudomonadota</taxon>
        <taxon>Alphaproteobacteria</taxon>
        <taxon>Sphingomonadales</taxon>
        <taxon>Sphingomonadaceae</taxon>
        <taxon>Novosphingobium</taxon>
    </lineage>
</organism>